<feature type="domain" description="Beta-ketoacyl synthase-like N-terminal" evidence="2">
    <location>
        <begin position="46"/>
        <end position="217"/>
    </location>
</feature>
<dbReference type="OrthoDB" id="1404523at2"/>
<evidence type="ECO:0000313" key="3">
    <source>
        <dbReference type="EMBL" id="ANF50993.1"/>
    </source>
</evidence>
<dbReference type="RefSeq" id="WP_066754555.1">
    <property type="nucleotide sequence ID" value="NZ_CP015199.1"/>
</dbReference>
<dbReference type="Proteomes" id="UP000077824">
    <property type="component" value="Chromosome"/>
</dbReference>
<dbReference type="AlphaFoldDB" id="A0A172XVF8"/>
<dbReference type="GO" id="GO:0005829">
    <property type="term" value="C:cytosol"/>
    <property type="evidence" value="ECO:0007669"/>
    <property type="project" value="TreeGrafter"/>
</dbReference>
<dbReference type="PANTHER" id="PTHR11712">
    <property type="entry name" value="POLYKETIDE SYNTHASE-RELATED"/>
    <property type="match status" value="1"/>
</dbReference>
<dbReference type="InterPro" id="IPR000794">
    <property type="entry name" value="Beta-ketoacyl_synthase"/>
</dbReference>
<name>A0A172XVF8_9FLAO</name>
<dbReference type="InterPro" id="IPR014030">
    <property type="entry name" value="Ketoacyl_synth_N"/>
</dbReference>
<protein>
    <submittedName>
        <fullName evidence="3">3-oxoacyl-ACP synthase</fullName>
    </submittedName>
</protein>
<reference evidence="3 4" key="1">
    <citation type="submission" date="2016-04" db="EMBL/GenBank/DDBJ databases">
        <title>Complete Genome Sequence of Chryseobacterium sp. IHBB 10212.</title>
        <authorList>
            <person name="Pal M."/>
            <person name="Swarnkar M.K."/>
            <person name="Kaushal K."/>
            <person name="Chhibber S."/>
            <person name="Singh A.K."/>
            <person name="Gulati A."/>
        </authorList>
    </citation>
    <scope>NUCLEOTIDE SEQUENCE [LARGE SCALE GENOMIC DNA]</scope>
    <source>
        <strain evidence="3 4">IHBB 10212</strain>
    </source>
</reference>
<dbReference type="PANTHER" id="PTHR11712:SF336">
    <property type="entry name" value="3-OXOACYL-[ACYL-CARRIER-PROTEIN] SYNTHASE, MITOCHONDRIAL"/>
    <property type="match status" value="1"/>
</dbReference>
<keyword evidence="4" id="KW-1185">Reference proteome</keyword>
<dbReference type="GO" id="GO:0004315">
    <property type="term" value="F:3-oxoacyl-[acyl-carrier-protein] synthase activity"/>
    <property type="evidence" value="ECO:0007669"/>
    <property type="project" value="TreeGrafter"/>
</dbReference>
<organism evidence="3 4">
    <name type="scientific">Chryseobacterium glaciei</name>
    <dbReference type="NCBI Taxonomy" id="1685010"/>
    <lineage>
        <taxon>Bacteria</taxon>
        <taxon>Pseudomonadati</taxon>
        <taxon>Bacteroidota</taxon>
        <taxon>Flavobacteriia</taxon>
        <taxon>Flavobacteriales</taxon>
        <taxon>Weeksellaceae</taxon>
        <taxon>Chryseobacterium group</taxon>
        <taxon>Chryseobacterium</taxon>
    </lineage>
</organism>
<proteinExistence type="predicted"/>
<accession>A0A172XVF8</accession>
<dbReference type="STRING" id="1685010.A0O34_10900"/>
<dbReference type="InterPro" id="IPR016039">
    <property type="entry name" value="Thiolase-like"/>
</dbReference>
<evidence type="ECO:0000256" key="1">
    <source>
        <dbReference type="ARBA" id="ARBA00022679"/>
    </source>
</evidence>
<evidence type="ECO:0000313" key="4">
    <source>
        <dbReference type="Proteomes" id="UP000077824"/>
    </source>
</evidence>
<dbReference type="GO" id="GO:0006633">
    <property type="term" value="P:fatty acid biosynthetic process"/>
    <property type="evidence" value="ECO:0007669"/>
    <property type="project" value="TreeGrafter"/>
</dbReference>
<keyword evidence="1" id="KW-0808">Transferase</keyword>
<dbReference type="Pfam" id="PF00109">
    <property type="entry name" value="ketoacyl-synt"/>
    <property type="match status" value="1"/>
</dbReference>
<gene>
    <name evidence="3" type="ORF">A0O34_10900</name>
</gene>
<dbReference type="Gene3D" id="3.40.47.10">
    <property type="match status" value="1"/>
</dbReference>
<evidence type="ECO:0000259" key="2">
    <source>
        <dbReference type="Pfam" id="PF00109"/>
    </source>
</evidence>
<dbReference type="KEGG" id="chh:A0O34_10900"/>
<dbReference type="SUPFAM" id="SSF53901">
    <property type="entry name" value="Thiolase-like"/>
    <property type="match status" value="1"/>
</dbReference>
<sequence length="353" mass="39583">MSAVYINSAACISVQDTLNQNFIQNLTPENSIQIVKAIEPNYKEFIPPAMSRRMSKTVKMSSVTSKYALKEAGIENPDAIIVGTGMGCSQDSEKFLKNVIDNNEEFLTPTYFIQSTHNTVAGQIALALQCHAYNFTYVNTSSSLEFSMLDAKLQINDGEADNVLVGSTDEQTDRTMELYKLNKTIKKEENLPVDYLHSTTEGVIWGEGSSFFVLGKEKTENSYAQLRDIKINNRLEQDEIQSFIGYFLTQNNLTFEEIDAVILGFSGDSTSDVYYTKTMNLFPNSALLYYKHLSGEFNTASGFSTFMACHILKDQQIPEVMMINDVKKESIKNILLYNHLGGSDHSLVLLENV</sequence>
<dbReference type="EMBL" id="CP015199">
    <property type="protein sequence ID" value="ANF50993.1"/>
    <property type="molecule type" value="Genomic_DNA"/>
</dbReference>